<reference evidence="1" key="1">
    <citation type="journal article" date="2010" name="Science">
        <title>The genome of the Western clawed frog Xenopus tropicalis.</title>
        <authorList>
            <person name="Hellsten U."/>
            <person name="Harland R.M."/>
            <person name="Gilchrist M.J."/>
            <person name="Hendrix D."/>
            <person name="Jurka J."/>
            <person name="Kapitonov V."/>
            <person name="Ovcharenko I."/>
            <person name="Putnam N.H."/>
            <person name="Shu S."/>
            <person name="Taher L."/>
            <person name="Blitz I.L."/>
            <person name="Blumberg B."/>
            <person name="Dichmann D.S."/>
            <person name="Dubchak I."/>
            <person name="Amaya E."/>
            <person name="Detter J.C."/>
            <person name="Fletcher R."/>
            <person name="Gerhard D.S."/>
            <person name="Goodstein D."/>
            <person name="Graves T."/>
            <person name="Grigoriev I.V."/>
            <person name="Grimwood J."/>
            <person name="Kawashima T."/>
            <person name="Lindquist E."/>
            <person name="Lucas S.M."/>
            <person name="Mead P.E."/>
            <person name="Mitros T."/>
            <person name="Ogino H."/>
            <person name="Ohta Y."/>
            <person name="Poliakov A.V."/>
            <person name="Pollet N."/>
            <person name="Robert J."/>
            <person name="Salamov A."/>
            <person name="Sater A.K."/>
            <person name="Schmutz J."/>
            <person name="Terry A."/>
            <person name="Vize P.D."/>
            <person name="Warren W.C."/>
            <person name="Wells D."/>
            <person name="Wills A."/>
            <person name="Wilson R.K."/>
            <person name="Zimmerman L.B."/>
            <person name="Zorn A.M."/>
            <person name="Grainger R."/>
            <person name="Grammer T."/>
            <person name="Khokha M.K."/>
            <person name="Richardson P.M."/>
            <person name="Rokhsar D.S."/>
        </authorList>
    </citation>
    <scope>NUCLEOTIDE SEQUENCE [LARGE SCALE GENOMIC DNA]</scope>
    <source>
        <strain evidence="1">Nigerian</strain>
    </source>
</reference>
<dbReference type="AlphaFoldDB" id="A0A803K9C7"/>
<dbReference type="GeneTree" id="ENSGT00940000163630"/>
<dbReference type="Ensembl" id="ENSXETT00000111032">
    <property type="protein sequence ID" value="ENSXETP00000116994"/>
    <property type="gene ID" value="ENSXETG00000047700"/>
</dbReference>
<sequence>MTWNRCKKKYKISGPHSLLTPILGNPEFSPGLLWNHKTTWAPINMTKIHNFMDPRNHKLYPYERLKEKYKWAKDKFMEYLQIQHFINSKLATTAINPLTPYEKILSSPFPYKGLISHLYKLMVTLPEDPFPKHSYMRYWEEALRIELSDHAWSKIWDNANRIVTCTQQKESVYKVMMRWYMTPDRLSKIYPNSLPHCWRGCTTRGTLSHILWQCPLVTSYWKEVGDLITSVLAIPLDIQPPHLLLGQPIARLKRPVQKLVNHITTAARLALTSKWKSHNIPNISEVITRVESNKRFEMMTASITNNVQLNDNIWSPWETYLASNPRENPEIHTSASNISNRN</sequence>
<reference evidence="1" key="2">
    <citation type="submission" date="2021-03" db="UniProtKB">
        <authorList>
            <consortium name="Ensembl"/>
        </authorList>
    </citation>
    <scope>IDENTIFICATION</scope>
</reference>
<organism evidence="1">
    <name type="scientific">Xenopus tropicalis</name>
    <name type="common">Western clawed frog</name>
    <name type="synonym">Silurana tropicalis</name>
    <dbReference type="NCBI Taxonomy" id="8364"/>
    <lineage>
        <taxon>Eukaryota</taxon>
        <taxon>Metazoa</taxon>
        <taxon>Chordata</taxon>
        <taxon>Craniata</taxon>
        <taxon>Vertebrata</taxon>
        <taxon>Euteleostomi</taxon>
        <taxon>Amphibia</taxon>
        <taxon>Batrachia</taxon>
        <taxon>Anura</taxon>
        <taxon>Pipoidea</taxon>
        <taxon>Pipidae</taxon>
        <taxon>Xenopodinae</taxon>
        <taxon>Xenopus</taxon>
        <taxon>Silurana</taxon>
    </lineage>
</organism>
<proteinExistence type="predicted"/>
<evidence type="ECO:0008006" key="2">
    <source>
        <dbReference type="Google" id="ProtNLM"/>
    </source>
</evidence>
<name>A0A803K9C7_XENTR</name>
<dbReference type="InParanoid" id="A0A803K9C7"/>
<accession>A0A803K9C7</accession>
<evidence type="ECO:0000313" key="1">
    <source>
        <dbReference type="Ensembl" id="ENSXETP00000116994"/>
    </source>
</evidence>
<protein>
    <recommendedName>
        <fullName evidence="2">Reverse transcriptase zinc-binding domain-containing protein</fullName>
    </recommendedName>
</protein>